<dbReference type="Gramene" id="OE9A067457T1">
    <property type="protein sequence ID" value="OE9A067457C1"/>
    <property type="gene ID" value="OE9A067457"/>
</dbReference>
<feature type="region of interest" description="Disordered" evidence="6">
    <location>
        <begin position="109"/>
        <end position="149"/>
    </location>
</feature>
<dbReference type="InterPro" id="IPR036163">
    <property type="entry name" value="HMA_dom_sf"/>
</dbReference>
<sequence length="330" mass="37589">MGEEEKRPEETKKAEEEKVEKKEEPTKDEKPTDGKNEENNNEEAREAVPPPPPQEIILRVYMHCEGCARKVRRCLKGFDGVEDVMTDCRTSRVVVKGEKADPIKVLERVQRKSHRQVDLLSPIPPPPPAAEEPKKPEEKEEVKTEQKTEEPPVITVVLRVYMHCEACAQEIRKRIQRMKGVESAEPDQKKSEVTVKGAFDLEKLVDYVYKRTGKQAVIVKVEPAKEEEQMKDKIEEKKPAEGGENEAKKGKEGGKENSDGDGNGDGDGGKEPPAKEEAEAEEPKMELKKNEFYQHYPQNYQVYPQRIVEDMYSYPPQIFSDENPNACSVM</sequence>
<dbReference type="PANTHER" id="PTHR46195:SF2">
    <property type="entry name" value="HEAVY METAL-ASSOCIATED ISOPRENYLATED PLANT PROTEIN 7"/>
    <property type="match status" value="1"/>
</dbReference>
<evidence type="ECO:0000256" key="2">
    <source>
        <dbReference type="ARBA" id="ARBA00022481"/>
    </source>
</evidence>
<dbReference type="GO" id="GO:0016020">
    <property type="term" value="C:membrane"/>
    <property type="evidence" value="ECO:0007669"/>
    <property type="project" value="UniProtKB-SubCell"/>
</dbReference>
<dbReference type="CDD" id="cd00371">
    <property type="entry name" value="HMA"/>
    <property type="match status" value="2"/>
</dbReference>
<comment type="similarity">
    <text evidence="5">Belongs to the HIPP family.</text>
</comment>
<keyword evidence="4" id="KW-0636">Prenylation</keyword>
<dbReference type="PROSITE" id="PS50846">
    <property type="entry name" value="HMA_2"/>
    <property type="match status" value="2"/>
</dbReference>
<accession>A0A8S0PIU5</accession>
<feature type="region of interest" description="Disordered" evidence="6">
    <location>
        <begin position="1"/>
        <end position="54"/>
    </location>
</feature>
<feature type="domain" description="HMA" evidence="7">
    <location>
        <begin position="153"/>
        <end position="217"/>
    </location>
</feature>
<evidence type="ECO:0000256" key="6">
    <source>
        <dbReference type="SAM" id="MobiDB-lite"/>
    </source>
</evidence>
<evidence type="ECO:0000256" key="4">
    <source>
        <dbReference type="ARBA" id="ARBA00023289"/>
    </source>
</evidence>
<feature type="compositionally biased region" description="Basic and acidic residues" evidence="6">
    <location>
        <begin position="267"/>
        <end position="289"/>
    </location>
</feature>
<proteinExistence type="inferred from homology"/>
<dbReference type="Proteomes" id="UP000594638">
    <property type="component" value="Unassembled WGS sequence"/>
</dbReference>
<dbReference type="InterPro" id="IPR044577">
    <property type="entry name" value="HIPP4/7/8/17/18/19"/>
</dbReference>
<keyword evidence="4" id="KW-0449">Lipoprotein</keyword>
<dbReference type="EMBL" id="CACTIH010000041">
    <property type="protein sequence ID" value="CAA2939150.1"/>
    <property type="molecule type" value="Genomic_DNA"/>
</dbReference>
<evidence type="ECO:0000313" key="9">
    <source>
        <dbReference type="Proteomes" id="UP000594638"/>
    </source>
</evidence>
<protein>
    <submittedName>
        <fullName evidence="8">Heavy metal-associated isoprenylated plant 7-like</fullName>
    </submittedName>
</protein>
<dbReference type="SUPFAM" id="SSF55008">
    <property type="entry name" value="HMA, heavy metal-associated domain"/>
    <property type="match status" value="2"/>
</dbReference>
<keyword evidence="3" id="KW-0479">Metal-binding</keyword>
<feature type="domain" description="HMA" evidence="7">
    <location>
        <begin position="53"/>
        <end position="117"/>
    </location>
</feature>
<feature type="region of interest" description="Disordered" evidence="6">
    <location>
        <begin position="225"/>
        <end position="289"/>
    </location>
</feature>
<dbReference type="Gene3D" id="3.30.70.100">
    <property type="match status" value="2"/>
</dbReference>
<reference evidence="8 9" key="1">
    <citation type="submission" date="2019-12" db="EMBL/GenBank/DDBJ databases">
        <authorList>
            <person name="Alioto T."/>
            <person name="Alioto T."/>
            <person name="Gomez Garrido J."/>
        </authorList>
    </citation>
    <scope>NUCLEOTIDE SEQUENCE [LARGE SCALE GENOMIC DNA]</scope>
</reference>
<evidence type="ECO:0000259" key="7">
    <source>
        <dbReference type="PROSITE" id="PS50846"/>
    </source>
</evidence>
<dbReference type="GO" id="GO:0009626">
    <property type="term" value="P:plant-type hypersensitive response"/>
    <property type="evidence" value="ECO:0007669"/>
    <property type="project" value="UniProtKB-KW"/>
</dbReference>
<evidence type="ECO:0000256" key="3">
    <source>
        <dbReference type="ARBA" id="ARBA00022723"/>
    </source>
</evidence>
<evidence type="ECO:0000313" key="8">
    <source>
        <dbReference type="EMBL" id="CAA2939150.1"/>
    </source>
</evidence>
<feature type="compositionally biased region" description="Basic and acidic residues" evidence="6">
    <location>
        <begin position="225"/>
        <end position="258"/>
    </location>
</feature>
<dbReference type="AlphaFoldDB" id="A0A8S0PIU5"/>
<feature type="compositionally biased region" description="Basic and acidic residues" evidence="6">
    <location>
        <begin position="131"/>
        <end position="149"/>
    </location>
</feature>
<dbReference type="PANTHER" id="PTHR46195">
    <property type="entry name" value="HEAVY METAL-ASSOCIATED ISOPRENYLATED PLANT PROTEIN 7"/>
    <property type="match status" value="1"/>
</dbReference>
<dbReference type="InterPro" id="IPR006121">
    <property type="entry name" value="HMA_dom"/>
</dbReference>
<organism evidence="8 9">
    <name type="scientific">Olea europaea subsp. europaea</name>
    <dbReference type="NCBI Taxonomy" id="158383"/>
    <lineage>
        <taxon>Eukaryota</taxon>
        <taxon>Viridiplantae</taxon>
        <taxon>Streptophyta</taxon>
        <taxon>Embryophyta</taxon>
        <taxon>Tracheophyta</taxon>
        <taxon>Spermatophyta</taxon>
        <taxon>Magnoliopsida</taxon>
        <taxon>eudicotyledons</taxon>
        <taxon>Gunneridae</taxon>
        <taxon>Pentapetalae</taxon>
        <taxon>asterids</taxon>
        <taxon>lamiids</taxon>
        <taxon>Lamiales</taxon>
        <taxon>Oleaceae</taxon>
        <taxon>Oleeae</taxon>
        <taxon>Olea</taxon>
    </lineage>
</organism>
<comment type="subcellular location">
    <subcellularLocation>
        <location evidence="1">Membrane</location>
        <topology evidence="1">Peripheral membrane protein</topology>
    </subcellularLocation>
</comment>
<evidence type="ECO:0000256" key="1">
    <source>
        <dbReference type="ARBA" id="ARBA00004170"/>
    </source>
</evidence>
<dbReference type="OrthoDB" id="785630at2759"/>
<name>A0A8S0PIU5_OLEEU</name>
<evidence type="ECO:0000256" key="5">
    <source>
        <dbReference type="ARBA" id="ARBA00024045"/>
    </source>
</evidence>
<keyword evidence="9" id="KW-1185">Reference proteome</keyword>
<keyword evidence="2" id="KW-0488">Methylation</keyword>
<dbReference type="Pfam" id="PF00403">
    <property type="entry name" value="HMA"/>
    <property type="match status" value="2"/>
</dbReference>
<dbReference type="GO" id="GO:0046872">
    <property type="term" value="F:metal ion binding"/>
    <property type="evidence" value="ECO:0007669"/>
    <property type="project" value="UniProtKB-KW"/>
</dbReference>
<gene>
    <name evidence="8" type="ORF">OLEA9_A067457</name>
</gene>
<comment type="caution">
    <text evidence="8">The sequence shown here is derived from an EMBL/GenBank/DDBJ whole genome shotgun (WGS) entry which is preliminary data.</text>
</comment>
<feature type="compositionally biased region" description="Basic and acidic residues" evidence="6">
    <location>
        <begin position="1"/>
        <end position="46"/>
    </location>
</feature>